<dbReference type="GO" id="GO:0005525">
    <property type="term" value="F:GTP binding"/>
    <property type="evidence" value="ECO:0007669"/>
    <property type="project" value="UniProtKB-KW"/>
</dbReference>
<keyword evidence="4" id="KW-0547">Nucleotide-binding</keyword>
<evidence type="ECO:0000256" key="4">
    <source>
        <dbReference type="ARBA" id="ARBA00022741"/>
    </source>
</evidence>
<evidence type="ECO:0000313" key="14">
    <source>
        <dbReference type="EMBL" id="GBG14789.1"/>
    </source>
</evidence>
<keyword evidence="2" id="KW-0548">Nucleotidyltransferase</keyword>
<dbReference type="GO" id="GO:0046872">
    <property type="term" value="F:metal ion binding"/>
    <property type="evidence" value="ECO:0007669"/>
    <property type="project" value="UniProtKB-KW"/>
</dbReference>
<dbReference type="GO" id="GO:0005524">
    <property type="term" value="F:ATP binding"/>
    <property type="evidence" value="ECO:0007669"/>
    <property type="project" value="UniProtKB-KW"/>
</dbReference>
<organism evidence="14 15">
    <name type="scientific">Novimethylophilus kurashikiensis</name>
    <dbReference type="NCBI Taxonomy" id="1825523"/>
    <lineage>
        <taxon>Bacteria</taxon>
        <taxon>Pseudomonadati</taxon>
        <taxon>Pseudomonadota</taxon>
        <taxon>Betaproteobacteria</taxon>
        <taxon>Nitrosomonadales</taxon>
        <taxon>Methylophilaceae</taxon>
        <taxon>Novimethylophilus</taxon>
    </lineage>
</organism>
<keyword evidence="8" id="KW-0051">Antiviral defense</keyword>
<feature type="domain" description="Cyclic GMP-AMP synthase C-terminal" evidence="13">
    <location>
        <begin position="225"/>
        <end position="348"/>
    </location>
</feature>
<evidence type="ECO:0000256" key="6">
    <source>
        <dbReference type="ARBA" id="ARBA00022842"/>
    </source>
</evidence>
<keyword evidence="3" id="KW-0479">Metal-binding</keyword>
<comment type="caution">
    <text evidence="14">The sequence shown here is derived from an EMBL/GenBank/DDBJ whole genome shotgun (WGS) entry which is preliminary data.</text>
</comment>
<dbReference type="Proteomes" id="UP000245081">
    <property type="component" value="Unassembled WGS sequence"/>
</dbReference>
<protein>
    <recommendedName>
        <fullName evidence="10">Cyclic GMP-AMP synthase</fullName>
    </recommendedName>
</protein>
<name>A0A2R5FAD9_9PROT</name>
<keyword evidence="5" id="KW-0067">ATP-binding</keyword>
<evidence type="ECO:0000256" key="8">
    <source>
        <dbReference type="ARBA" id="ARBA00023118"/>
    </source>
</evidence>
<evidence type="ECO:0000256" key="11">
    <source>
        <dbReference type="ARBA" id="ARBA00048304"/>
    </source>
</evidence>
<dbReference type="NCBIfam" id="NF041078">
    <property type="entry name" value="cGAS"/>
    <property type="match status" value="1"/>
</dbReference>
<feature type="domain" description="Cyclic GMP-AMP synthase DncV-like nucleotidyltransferase" evidence="12">
    <location>
        <begin position="62"/>
        <end position="153"/>
    </location>
</feature>
<proteinExistence type="predicted"/>
<dbReference type="RefSeq" id="WP_109015960.1">
    <property type="nucleotide sequence ID" value="NZ_BDOQ01000009.1"/>
</dbReference>
<gene>
    <name evidence="14" type="ORF">NMK_2390</name>
</gene>
<comment type="catalytic activity">
    <reaction evidence="11">
        <text>GTP + ATP = 3',3'-cGAMP + 2 diphosphate</text>
        <dbReference type="Rhea" id="RHEA:35647"/>
        <dbReference type="ChEBI" id="CHEBI:30616"/>
        <dbReference type="ChEBI" id="CHEBI:33019"/>
        <dbReference type="ChEBI" id="CHEBI:37565"/>
        <dbReference type="ChEBI" id="CHEBI:71501"/>
    </reaction>
    <physiologicalReaction direction="left-to-right" evidence="11">
        <dbReference type="Rhea" id="RHEA:35648"/>
    </physiologicalReaction>
</comment>
<evidence type="ECO:0000256" key="3">
    <source>
        <dbReference type="ARBA" id="ARBA00022723"/>
    </source>
</evidence>
<keyword evidence="7" id="KW-0546">Nucleotide metabolism</keyword>
<reference evidence="14 15" key="1">
    <citation type="journal article" date="2018" name="Environ. Microbiol.">
        <title>Isolation and genomic characterization of Novimethylophilus kurashikiensis gen. nov. sp. nov., a new lanthanide-dependent methylotrophic species of Methylophilaceae.</title>
        <authorList>
            <person name="Lv H."/>
            <person name="Sahin N."/>
            <person name="Tani A."/>
        </authorList>
    </citation>
    <scope>NUCLEOTIDE SEQUENCE [LARGE SCALE GENOMIC DNA]</scope>
    <source>
        <strain evidence="14 15">La2-4</strain>
    </source>
</reference>
<keyword evidence="15" id="KW-1185">Reference proteome</keyword>
<evidence type="ECO:0000313" key="15">
    <source>
        <dbReference type="Proteomes" id="UP000245081"/>
    </source>
</evidence>
<evidence type="ECO:0000256" key="1">
    <source>
        <dbReference type="ARBA" id="ARBA00022679"/>
    </source>
</evidence>
<evidence type="ECO:0000256" key="5">
    <source>
        <dbReference type="ARBA" id="ARBA00022840"/>
    </source>
</evidence>
<evidence type="ECO:0000256" key="7">
    <source>
        <dbReference type="ARBA" id="ARBA00023080"/>
    </source>
</evidence>
<evidence type="ECO:0000259" key="12">
    <source>
        <dbReference type="Pfam" id="PF21654"/>
    </source>
</evidence>
<evidence type="ECO:0000256" key="2">
    <source>
        <dbReference type="ARBA" id="ARBA00022695"/>
    </source>
</evidence>
<dbReference type="InterPro" id="IPR047805">
    <property type="entry name" value="GAMP_synthase"/>
</dbReference>
<dbReference type="InterPro" id="IPR048446">
    <property type="entry name" value="DncV_C"/>
</dbReference>
<evidence type="ECO:0000256" key="10">
    <source>
        <dbReference type="ARBA" id="ARBA00044145"/>
    </source>
</evidence>
<dbReference type="Pfam" id="PF21713">
    <property type="entry name" value="DncV_C"/>
    <property type="match status" value="1"/>
</dbReference>
<dbReference type="Pfam" id="PF21654">
    <property type="entry name" value="DncV-like_NTFase"/>
    <property type="match status" value="1"/>
</dbReference>
<dbReference type="EMBL" id="BDOQ01000009">
    <property type="protein sequence ID" value="GBG14789.1"/>
    <property type="molecule type" value="Genomic_DNA"/>
</dbReference>
<dbReference type="GO" id="GO:0009117">
    <property type="term" value="P:nucleotide metabolic process"/>
    <property type="evidence" value="ECO:0007669"/>
    <property type="project" value="UniProtKB-KW"/>
</dbReference>
<evidence type="ECO:0000259" key="13">
    <source>
        <dbReference type="Pfam" id="PF21713"/>
    </source>
</evidence>
<evidence type="ECO:0000256" key="9">
    <source>
        <dbReference type="ARBA" id="ARBA00023134"/>
    </source>
</evidence>
<keyword evidence="1" id="KW-0808">Transferase</keyword>
<keyword evidence="6" id="KW-0460">Magnesium</keyword>
<dbReference type="GO" id="GO:0140701">
    <property type="term" value="F:3',3'-cyclic GMP-AMP synthase activity"/>
    <property type="evidence" value="ECO:0007669"/>
    <property type="project" value="InterPro"/>
</dbReference>
<dbReference type="AlphaFoldDB" id="A0A2R5FAD9"/>
<dbReference type="GO" id="GO:0051607">
    <property type="term" value="P:defense response to virus"/>
    <property type="evidence" value="ECO:0007669"/>
    <property type="project" value="UniProtKB-KW"/>
</dbReference>
<dbReference type="InterPro" id="IPR048445">
    <property type="entry name" value="DncV-like_NTFase"/>
</dbReference>
<keyword evidence="9" id="KW-0342">GTP-binding</keyword>
<accession>A0A2R5FAD9</accession>
<dbReference type="OrthoDB" id="6402963at2"/>
<sequence length="379" mass="42285">MLNLSSLFYSTTEAPIFLNNITLEPDAEAFMASAREDVRQCLRKRLPEVLHELGHDEVAVSPRFFPQGSWSYKTLNKPAWPQQQADIDDGVYLPLSFVQTAGRPSVASAVFFQATQTALAPLVKAKHWKLITNKPTCIRIEIAANAHLDIPLYAIPDKEFETLSKAALAKYGYDSFAEALLMAERDAWTELPQNQVLLAHREEDWIESDPRQVTKWFRNQVEIHGEQFRRCVRYLKAWRDFQWESGGPSSILLMAAAALHFEKRERRDDLALLDVVAKLPAAFRAGIDDPVDSSKSLTDRLGTTGVKEVIAKLETLERFLRGALNASDSSQACTWVINQLGKRFPNQPSRIVQAGIAATVLAAPATVQASKLVGRSQAG</sequence>